<dbReference type="GO" id="GO:0016491">
    <property type="term" value="F:oxidoreductase activity"/>
    <property type="evidence" value="ECO:0007669"/>
    <property type="project" value="UniProtKB-KW"/>
</dbReference>
<dbReference type="CDD" id="cd05233">
    <property type="entry name" value="SDR_c"/>
    <property type="match status" value="1"/>
</dbReference>
<dbReference type="PRINTS" id="PR00081">
    <property type="entry name" value="GDHRDH"/>
</dbReference>
<keyword evidence="2" id="KW-0560">Oxidoreductase</keyword>
<dbReference type="Gene3D" id="3.40.50.720">
    <property type="entry name" value="NAD(P)-binding Rossmann-like Domain"/>
    <property type="match status" value="1"/>
</dbReference>
<comment type="similarity">
    <text evidence="1">Belongs to the short-chain dehydrogenases/reductases (SDR) family.</text>
</comment>
<accession>A0ABT9HQM3</accession>
<dbReference type="Proteomes" id="UP001240639">
    <property type="component" value="Unassembled WGS sequence"/>
</dbReference>
<sequence length="236" mass="24863">MTCILLTGSSRGIGAAAKTLFEARGVKTVGQATSSSAVDTVPADFTDPGAPHELWEAALARAGGEIDVLVNNAGLFDPNPLDRSDIEWLDAWEDTLRINLTAAAQLSRFAVRHWQERGVGGRIVHVASRAGHRGDSPAHWHYAAAKGGMLAMHKTIARQYASEGILSFAITPGFTDTAMAGDYLESRGGPGLLADIPLGRVAQPEEIGKLIEFCALDAPPSMTGATLDANGASYVR</sequence>
<keyword evidence="3" id="KW-1185">Reference proteome</keyword>
<dbReference type="SUPFAM" id="SSF51735">
    <property type="entry name" value="NAD(P)-binding Rossmann-fold domains"/>
    <property type="match status" value="1"/>
</dbReference>
<name>A0ABT9HQM3_9SPHN</name>
<gene>
    <name evidence="2" type="ORF">Q9K02_09810</name>
</gene>
<dbReference type="EMBL" id="JAVAIM010000001">
    <property type="protein sequence ID" value="MDP4575430.1"/>
    <property type="molecule type" value="Genomic_DNA"/>
</dbReference>
<dbReference type="RefSeq" id="WP_305932732.1">
    <property type="nucleotide sequence ID" value="NZ_JAVAIM010000001.1"/>
</dbReference>
<organism evidence="2 3">
    <name type="scientific">Qipengyuania profundimaris</name>
    <dbReference type="NCBI Taxonomy" id="3067652"/>
    <lineage>
        <taxon>Bacteria</taxon>
        <taxon>Pseudomonadati</taxon>
        <taxon>Pseudomonadota</taxon>
        <taxon>Alphaproteobacteria</taxon>
        <taxon>Sphingomonadales</taxon>
        <taxon>Erythrobacteraceae</taxon>
        <taxon>Qipengyuania</taxon>
    </lineage>
</organism>
<evidence type="ECO:0000313" key="2">
    <source>
        <dbReference type="EMBL" id="MDP4575430.1"/>
    </source>
</evidence>
<dbReference type="PRINTS" id="PR00080">
    <property type="entry name" value="SDRFAMILY"/>
</dbReference>
<comment type="caution">
    <text evidence="2">The sequence shown here is derived from an EMBL/GenBank/DDBJ whole genome shotgun (WGS) entry which is preliminary data.</text>
</comment>
<protein>
    <submittedName>
        <fullName evidence="2">SDR family oxidoreductase</fullName>
        <ecNumber evidence="2">1.-.-.-</ecNumber>
    </submittedName>
</protein>
<proteinExistence type="inferred from homology"/>
<dbReference type="PANTHER" id="PTHR42760">
    <property type="entry name" value="SHORT-CHAIN DEHYDROGENASES/REDUCTASES FAMILY MEMBER"/>
    <property type="match status" value="1"/>
</dbReference>
<evidence type="ECO:0000256" key="1">
    <source>
        <dbReference type="ARBA" id="ARBA00006484"/>
    </source>
</evidence>
<dbReference type="EC" id="1.-.-.-" evidence="2"/>
<dbReference type="InterPro" id="IPR002347">
    <property type="entry name" value="SDR_fam"/>
</dbReference>
<dbReference type="PANTHER" id="PTHR42760:SF40">
    <property type="entry name" value="3-OXOACYL-[ACYL-CARRIER-PROTEIN] REDUCTASE, CHLOROPLASTIC"/>
    <property type="match status" value="1"/>
</dbReference>
<dbReference type="InterPro" id="IPR036291">
    <property type="entry name" value="NAD(P)-bd_dom_sf"/>
</dbReference>
<evidence type="ECO:0000313" key="3">
    <source>
        <dbReference type="Proteomes" id="UP001240639"/>
    </source>
</evidence>
<reference evidence="2 3" key="1">
    <citation type="submission" date="2023-08" db="EMBL/GenBank/DDBJ databases">
        <title>genomic of G39.</title>
        <authorList>
            <person name="Wang Y."/>
        </authorList>
    </citation>
    <scope>NUCLEOTIDE SEQUENCE [LARGE SCALE GENOMIC DNA]</scope>
    <source>
        <strain evidence="2 3">G39</strain>
    </source>
</reference>
<dbReference type="Pfam" id="PF13561">
    <property type="entry name" value="adh_short_C2"/>
    <property type="match status" value="1"/>
</dbReference>